<dbReference type="GO" id="GO:0043139">
    <property type="term" value="F:5'-3' DNA helicase activity"/>
    <property type="evidence" value="ECO:0007669"/>
    <property type="project" value="UniProtKB-EC"/>
</dbReference>
<keyword evidence="1" id="KW-0347">Helicase</keyword>
<comment type="similarity">
    <text evidence="1">Belongs to the helicase family.</text>
</comment>
<dbReference type="GO" id="GO:0006281">
    <property type="term" value="P:DNA repair"/>
    <property type="evidence" value="ECO:0007669"/>
    <property type="project" value="UniProtKB-KW"/>
</dbReference>
<keyword evidence="1" id="KW-0233">DNA recombination</keyword>
<dbReference type="GO" id="GO:0005524">
    <property type="term" value="F:ATP binding"/>
    <property type="evidence" value="ECO:0007669"/>
    <property type="project" value="UniProtKB-KW"/>
</dbReference>
<keyword evidence="1" id="KW-0378">Hydrolase</keyword>
<dbReference type="PANTHER" id="PTHR10492">
    <property type="match status" value="1"/>
</dbReference>
<gene>
    <name evidence="4" type="ORF">CEUTPL_LOCUS3461</name>
</gene>
<reference evidence="4" key="1">
    <citation type="submission" date="2022-01" db="EMBL/GenBank/DDBJ databases">
        <authorList>
            <person name="King R."/>
        </authorList>
    </citation>
    <scope>NUCLEOTIDE SEQUENCE</scope>
</reference>
<dbReference type="InterPro" id="IPR010285">
    <property type="entry name" value="DNA_helicase_pif1-like_DEAD"/>
</dbReference>
<evidence type="ECO:0000259" key="2">
    <source>
        <dbReference type="Pfam" id="PF05970"/>
    </source>
</evidence>
<evidence type="ECO:0000256" key="1">
    <source>
        <dbReference type="RuleBase" id="RU363044"/>
    </source>
</evidence>
<keyword evidence="1" id="KW-0234">DNA repair</keyword>
<dbReference type="SUPFAM" id="SSF52540">
    <property type="entry name" value="P-loop containing nucleoside triphosphate hydrolases"/>
    <property type="match status" value="1"/>
</dbReference>
<keyword evidence="1" id="KW-0547">Nucleotide-binding</keyword>
<dbReference type="GO" id="GO:0006310">
    <property type="term" value="P:DNA recombination"/>
    <property type="evidence" value="ECO:0007669"/>
    <property type="project" value="UniProtKB-KW"/>
</dbReference>
<proteinExistence type="inferred from homology"/>
<protein>
    <recommendedName>
        <fullName evidence="1">ATP-dependent DNA helicase</fullName>
        <ecNumber evidence="1">5.6.2.3</ecNumber>
    </recommendedName>
</protein>
<comment type="catalytic activity">
    <reaction evidence="1">
        <text>ATP + H2O = ADP + phosphate + H(+)</text>
        <dbReference type="Rhea" id="RHEA:13065"/>
        <dbReference type="ChEBI" id="CHEBI:15377"/>
        <dbReference type="ChEBI" id="CHEBI:15378"/>
        <dbReference type="ChEBI" id="CHEBI:30616"/>
        <dbReference type="ChEBI" id="CHEBI:43474"/>
        <dbReference type="ChEBI" id="CHEBI:456216"/>
        <dbReference type="EC" id="5.6.2.3"/>
    </reaction>
</comment>
<name>A0A9N9MI42_9CUCU</name>
<organism evidence="4 5">
    <name type="scientific">Ceutorhynchus assimilis</name>
    <name type="common">cabbage seed weevil</name>
    <dbReference type="NCBI Taxonomy" id="467358"/>
    <lineage>
        <taxon>Eukaryota</taxon>
        <taxon>Metazoa</taxon>
        <taxon>Ecdysozoa</taxon>
        <taxon>Arthropoda</taxon>
        <taxon>Hexapoda</taxon>
        <taxon>Insecta</taxon>
        <taxon>Pterygota</taxon>
        <taxon>Neoptera</taxon>
        <taxon>Endopterygota</taxon>
        <taxon>Coleoptera</taxon>
        <taxon>Polyphaga</taxon>
        <taxon>Cucujiformia</taxon>
        <taxon>Curculionidae</taxon>
        <taxon>Ceutorhynchinae</taxon>
        <taxon>Ceutorhynchus</taxon>
    </lineage>
</organism>
<dbReference type="GO" id="GO:0000723">
    <property type="term" value="P:telomere maintenance"/>
    <property type="evidence" value="ECO:0007669"/>
    <property type="project" value="InterPro"/>
</dbReference>
<dbReference type="Gene3D" id="3.40.50.300">
    <property type="entry name" value="P-loop containing nucleotide triphosphate hydrolases"/>
    <property type="match status" value="1"/>
</dbReference>
<keyword evidence="1" id="KW-0227">DNA damage</keyword>
<feature type="domain" description="DNA helicase Pif1-like DEAD-box helicase" evidence="2">
    <location>
        <begin position="489"/>
        <end position="612"/>
    </location>
</feature>
<comment type="cofactor">
    <cofactor evidence="1">
        <name>Mg(2+)</name>
        <dbReference type="ChEBI" id="CHEBI:18420"/>
    </cofactor>
</comment>
<evidence type="ECO:0000313" key="5">
    <source>
        <dbReference type="Proteomes" id="UP001152799"/>
    </source>
</evidence>
<keyword evidence="1" id="KW-0067">ATP-binding</keyword>
<dbReference type="Pfam" id="PF14214">
    <property type="entry name" value="Helitron_like_N"/>
    <property type="match status" value="1"/>
</dbReference>
<dbReference type="EC" id="5.6.2.3" evidence="1"/>
<dbReference type="Pfam" id="PF05970">
    <property type="entry name" value="PIF1"/>
    <property type="match status" value="1"/>
</dbReference>
<dbReference type="Proteomes" id="UP001152799">
    <property type="component" value="Chromosome 12"/>
</dbReference>
<evidence type="ECO:0000313" key="4">
    <source>
        <dbReference type="EMBL" id="CAG9762788.1"/>
    </source>
</evidence>
<keyword evidence="5" id="KW-1185">Reference proteome</keyword>
<dbReference type="EMBL" id="OU892288">
    <property type="protein sequence ID" value="CAG9762788.1"/>
    <property type="molecule type" value="Genomic_DNA"/>
</dbReference>
<dbReference type="GO" id="GO:0016787">
    <property type="term" value="F:hydrolase activity"/>
    <property type="evidence" value="ECO:0007669"/>
    <property type="project" value="UniProtKB-KW"/>
</dbReference>
<feature type="domain" description="Helitron helicase-like" evidence="3">
    <location>
        <begin position="2"/>
        <end position="35"/>
    </location>
</feature>
<dbReference type="InterPro" id="IPR027417">
    <property type="entry name" value="P-loop_NTPase"/>
</dbReference>
<dbReference type="InterPro" id="IPR025476">
    <property type="entry name" value="Helitron_helicase-like"/>
</dbReference>
<accession>A0A9N9MI42</accession>
<dbReference type="AlphaFoldDB" id="A0A9N9MI42"/>
<evidence type="ECO:0000259" key="3">
    <source>
        <dbReference type="Pfam" id="PF14214"/>
    </source>
</evidence>
<sequence length="615" mass="69978">MMKLLTKGNIFGATKCHMYSVEWQKRVLPHIHILLWLNEKLRPESIDDVIRAKIPDPNVDPALYEIVTTTMIHGPCGTLNRKSPCMVDGFCTKKFPRPLLTETQTGDDGYPKYRRRSPTEDGFTAMLNGYEIDNRWVVPYNPVLSRTFAAHINVEYCNSVKSIKYVCKYVNKGSDQATFTVQNLDEVARYETGRNISSTEAAWRIFCFPIHEWYPPVVHLAVHLENGQRLYFTDTNVLDKVSNPSKTILLAFFDLYQVDAYAKTLLYHEVPAYYTWKSNTFHRRKQGQPVPGYPGVKKDHVLGRVYTIHPVSNGECYYLRLLLHKVRGPTSFDDLKTTCGVLHPTFQAACRALGLLEDDAHWDRSLEEVAICRSPRMIRELFAILIVFCQLSDPNILWEKHRDSLSEDIKRHSEKSCDDITLIRENIYNQCLILIEEIVILVCGKTLSQCGLASSTRVQDSIINNRQYLAELSYDTYQLNEMVVENRTKLNMDQRKDYDKIMESVTSESGDLFFLDAPGGTGKTFLINLLLATVRGGKNIAIAVASSGIAATLIDGGKTAHSAFQLPLNLNFCEVPLCNIPKQSDMAEVLRKAKLIVWDECTMAHKRSVEAVSVW</sequence>
<dbReference type="PANTHER" id="PTHR10492:SF57">
    <property type="entry name" value="ATP-DEPENDENT DNA HELICASE"/>
    <property type="match status" value="1"/>
</dbReference>
<dbReference type="OrthoDB" id="8121869at2759"/>